<evidence type="ECO:0000256" key="4">
    <source>
        <dbReference type="ARBA" id="ARBA00022827"/>
    </source>
</evidence>
<keyword evidence="4" id="KW-0274">FAD</keyword>
<keyword evidence="5" id="KW-0007">Acetylation</keyword>
<dbReference type="Pfam" id="PF00441">
    <property type="entry name" value="Acyl-CoA_dh_1"/>
    <property type="match status" value="1"/>
</dbReference>
<dbReference type="InterPro" id="IPR013786">
    <property type="entry name" value="AcylCoA_DH/ox_N"/>
</dbReference>
<protein>
    <recommendedName>
        <fullName evidence="13">Acyl-CoA dehydrogenase family member 10</fullName>
    </recommendedName>
</protein>
<dbReference type="Gene3D" id="3.30.200.20">
    <property type="entry name" value="Phosphorylase Kinase, domain 1"/>
    <property type="match status" value="1"/>
</dbReference>
<dbReference type="CDD" id="cd05154">
    <property type="entry name" value="ACAD10_11_N-like"/>
    <property type="match status" value="1"/>
</dbReference>
<dbReference type="GO" id="GO:0050660">
    <property type="term" value="F:flavin adenine dinucleotide binding"/>
    <property type="evidence" value="ECO:0007669"/>
    <property type="project" value="InterPro"/>
</dbReference>
<dbReference type="Gene3D" id="2.40.110.10">
    <property type="entry name" value="Butyryl-CoA Dehydrogenase, subunit A, domain 2"/>
    <property type="match status" value="1"/>
</dbReference>
<dbReference type="InterPro" id="IPR009075">
    <property type="entry name" value="AcylCo_DH/oxidase_C"/>
</dbReference>
<dbReference type="SUPFAM" id="SSF56645">
    <property type="entry name" value="Acyl-CoA dehydrogenase NM domain-like"/>
    <property type="match status" value="1"/>
</dbReference>
<accession>A0AAD9K3C1</accession>
<dbReference type="Gene3D" id="3.90.1200.10">
    <property type="match status" value="1"/>
</dbReference>
<evidence type="ECO:0000256" key="1">
    <source>
        <dbReference type="ARBA" id="ARBA00001974"/>
    </source>
</evidence>
<proteinExistence type="inferred from homology"/>
<keyword evidence="6" id="KW-0560">Oxidoreductase</keyword>
<dbReference type="EMBL" id="JAODUP010000071">
    <property type="protein sequence ID" value="KAK2163982.1"/>
    <property type="molecule type" value="Genomic_DNA"/>
</dbReference>
<dbReference type="InterPro" id="IPR006439">
    <property type="entry name" value="HAD-SF_hydro_IA"/>
</dbReference>
<dbReference type="InterPro" id="IPR036250">
    <property type="entry name" value="AcylCo_DH-like_C"/>
</dbReference>
<evidence type="ECO:0000256" key="5">
    <source>
        <dbReference type="ARBA" id="ARBA00022990"/>
    </source>
</evidence>
<dbReference type="Pfam" id="PF00702">
    <property type="entry name" value="Hydrolase"/>
    <property type="match status" value="1"/>
</dbReference>
<dbReference type="InterPro" id="IPR052898">
    <property type="entry name" value="ACAD10-like"/>
</dbReference>
<organism evidence="11 12">
    <name type="scientific">Paralvinella palmiformis</name>
    <dbReference type="NCBI Taxonomy" id="53620"/>
    <lineage>
        <taxon>Eukaryota</taxon>
        <taxon>Metazoa</taxon>
        <taxon>Spiralia</taxon>
        <taxon>Lophotrochozoa</taxon>
        <taxon>Annelida</taxon>
        <taxon>Polychaeta</taxon>
        <taxon>Sedentaria</taxon>
        <taxon>Canalipalpata</taxon>
        <taxon>Terebellida</taxon>
        <taxon>Terebelliformia</taxon>
        <taxon>Alvinellidae</taxon>
        <taxon>Paralvinella</taxon>
    </lineage>
</organism>
<comment type="cofactor">
    <cofactor evidence="1">
        <name>FAD</name>
        <dbReference type="ChEBI" id="CHEBI:57692"/>
    </cofactor>
</comment>
<dbReference type="InterPro" id="IPR036412">
    <property type="entry name" value="HAD-like_sf"/>
</dbReference>
<comment type="similarity">
    <text evidence="2">Belongs to the acyl-CoA dehydrogenase family.</text>
</comment>
<evidence type="ECO:0008006" key="13">
    <source>
        <dbReference type="Google" id="ProtNLM"/>
    </source>
</evidence>
<name>A0AAD9K3C1_9ANNE</name>
<dbReference type="InterPro" id="IPR041726">
    <property type="entry name" value="ACAD10_11_N"/>
</dbReference>
<dbReference type="Gene3D" id="1.20.140.10">
    <property type="entry name" value="Butyryl-CoA Dehydrogenase, subunit A, domain 3"/>
    <property type="match status" value="1"/>
</dbReference>
<dbReference type="FunFam" id="2.40.110.10:FF:000002">
    <property type="entry name" value="Acyl-CoA dehydrogenase fadE12"/>
    <property type="match status" value="1"/>
</dbReference>
<evidence type="ECO:0000259" key="10">
    <source>
        <dbReference type="Pfam" id="PF02771"/>
    </source>
</evidence>
<dbReference type="InterPro" id="IPR006091">
    <property type="entry name" value="Acyl-CoA_Oxase/DH_mid-dom"/>
</dbReference>
<keyword evidence="12" id="KW-1185">Reference proteome</keyword>
<dbReference type="Pfam" id="PF01636">
    <property type="entry name" value="APH"/>
    <property type="match status" value="1"/>
</dbReference>
<feature type="domain" description="Acyl-CoA oxidase/dehydrogenase middle" evidence="9">
    <location>
        <begin position="800"/>
        <end position="901"/>
    </location>
</feature>
<dbReference type="Gene3D" id="1.10.540.10">
    <property type="entry name" value="Acyl-CoA dehydrogenase/oxidase, N-terminal domain"/>
    <property type="match status" value="1"/>
</dbReference>
<dbReference type="Proteomes" id="UP001208570">
    <property type="component" value="Unassembled WGS sequence"/>
</dbReference>
<dbReference type="InterPro" id="IPR023214">
    <property type="entry name" value="HAD_sf"/>
</dbReference>
<dbReference type="PRINTS" id="PR00413">
    <property type="entry name" value="HADHALOGNASE"/>
</dbReference>
<sequence>MLSMLRTRTIGRHICRRSFVAAADNSTSSRNDKPLKTGAVIFDMGGVIVPSPGHLFTEYESRFDLPHGTFLKMIKYNGQDGTWAKLERGEISWNEFCRSFSDEFAEVAGRKIDLHPMLQHLETSDGNPVIYKEIVDAIKCIRAEGIQTALLTNNWFDKTGKNTFMPVDRNLFNVVVESCKINIRKPDPRAFTVTLEKLEVRPEEVIFLDDLGMNLKVAKELGLRTIKVTSPVQATSDLSKELGFDVRYYADGTTSVPKNLEISSKNLKSYLNWALKIHSKEDPVVRCYAHGQSNPTYFIRYGGKNMVLRKKPPGKLLPSAHAIEREYRVMKAVQAHGVPVPKMLDLCKDESLLGTPFFVMEHVEGRLFKDLKLSGMSHDERRAVYSSMCETLARIHSVDINKAELADYGKQGSYMKRNFIHWTKQYEASKTHEIASMDKLRDWLQQRIPQHEKCTLIHGDYRLDNLIYHPTKPEVVAVIDWELSTLGDPISDLANNCFCYYLDDHFPSETLQMFVSLSGHDVAELGIPSFNEYISQYYKLLRMAPEADLSFYMCFVFYRIASIAQGIYKRFLIGQASSPSAEATGLLASTVADIGWKIACNSEIPPNPTTGEMVNSQGSNRGYCTLSSTRRRTPSRVEAKGSLNVQNYSTSKERDIPGCLPLSVSALSPRAQDYYKKVKELICKEIIPREKEFYDFAVNPDNKWKIHPVLEELKEKAKSQGLWNLFLPVDSDPEGMWGPQLTNVEYAYICEEMGRCPVSPEVFNCSAPDTGNMEVLVRYGTEEQKQRWLIPLMEGKIRSCFGMTEPDVASSDATNIQAEIKHEGNEYVINGHKWWTSGAMDPRCKLCIFMGKTSSDGHIYKQQSMILVPMDTPGIKIIRPLTVFGYDESPHGHADILFENVRVPESNLLLGEGCGFEIAQGRLGPGRVHHCMRLIGLAERALQIMVDRVQNRVAFGKPLSEQGSIQQDIARSRIEIDQCRLLVLKAAHMMDTVGNKVAAPDLAMIKVAVPNMAQTVIDRAIQSCGALGVSQDVPLALYFTMARSIRLADGPDEVHLKAIFKMERRTQNMAKL</sequence>
<dbReference type="InterPro" id="IPR023198">
    <property type="entry name" value="PGP-like_dom2"/>
</dbReference>
<reference evidence="11" key="1">
    <citation type="journal article" date="2023" name="Mol. Biol. Evol.">
        <title>Third-Generation Sequencing Reveals the Adaptive Role of the Epigenome in Three Deep-Sea Polychaetes.</title>
        <authorList>
            <person name="Perez M."/>
            <person name="Aroh O."/>
            <person name="Sun Y."/>
            <person name="Lan Y."/>
            <person name="Juniper S.K."/>
            <person name="Young C.R."/>
            <person name="Angers B."/>
            <person name="Qian P.Y."/>
        </authorList>
    </citation>
    <scope>NUCLEOTIDE SEQUENCE</scope>
    <source>
        <strain evidence="11">P08H-3</strain>
    </source>
</reference>
<gene>
    <name evidence="11" type="ORF">LSH36_71g05101</name>
</gene>
<dbReference type="InterPro" id="IPR046373">
    <property type="entry name" value="Acyl-CoA_Oxase/DH_mid-dom_sf"/>
</dbReference>
<dbReference type="InterPro" id="IPR009100">
    <property type="entry name" value="AcylCoA_DH/oxidase_NM_dom_sf"/>
</dbReference>
<evidence type="ECO:0000259" key="8">
    <source>
        <dbReference type="Pfam" id="PF01636"/>
    </source>
</evidence>
<comment type="caution">
    <text evidence="11">The sequence shown here is derived from an EMBL/GenBank/DDBJ whole genome shotgun (WGS) entry which is preliminary data.</text>
</comment>
<keyword evidence="3" id="KW-0285">Flavoprotein</keyword>
<feature type="domain" description="Acyl-CoA dehydrogenase/oxidase C-terminal" evidence="7">
    <location>
        <begin position="915"/>
        <end position="1059"/>
    </location>
</feature>
<evidence type="ECO:0000256" key="3">
    <source>
        <dbReference type="ARBA" id="ARBA00022630"/>
    </source>
</evidence>
<dbReference type="SUPFAM" id="SSF56784">
    <property type="entry name" value="HAD-like"/>
    <property type="match status" value="1"/>
</dbReference>
<dbReference type="Gene3D" id="1.10.150.240">
    <property type="entry name" value="Putative phosphatase, domain 2"/>
    <property type="match status" value="1"/>
</dbReference>
<dbReference type="SFLD" id="SFLDG01129">
    <property type="entry name" value="C1.5:_HAD__Beta-PGM__Phosphata"/>
    <property type="match status" value="1"/>
</dbReference>
<dbReference type="CDD" id="cd02603">
    <property type="entry name" value="HAD_sEH-N_like"/>
    <property type="match status" value="1"/>
</dbReference>
<evidence type="ECO:0000256" key="2">
    <source>
        <dbReference type="ARBA" id="ARBA00009347"/>
    </source>
</evidence>
<dbReference type="PANTHER" id="PTHR47829:SF3">
    <property type="entry name" value="AMINOGLYCOSIDE PHOSPHOTRANSFERASE DOMAIN-CONTAINING PROTEIN"/>
    <property type="match status" value="1"/>
</dbReference>
<evidence type="ECO:0000259" key="9">
    <source>
        <dbReference type="Pfam" id="PF02770"/>
    </source>
</evidence>
<feature type="domain" description="Acyl-CoA dehydrogenase/oxidase N-terminal" evidence="10">
    <location>
        <begin position="673"/>
        <end position="796"/>
    </location>
</feature>
<dbReference type="InterPro" id="IPR002575">
    <property type="entry name" value="Aminoglycoside_PTrfase"/>
</dbReference>
<dbReference type="InterPro" id="IPR011009">
    <property type="entry name" value="Kinase-like_dom_sf"/>
</dbReference>
<dbReference type="FunFam" id="1.20.140.10:FF:000018">
    <property type="entry name" value="Acyl-CoA dehydrogenase family member 10"/>
    <property type="match status" value="1"/>
</dbReference>
<dbReference type="Gene3D" id="3.40.50.1000">
    <property type="entry name" value="HAD superfamily/HAD-like"/>
    <property type="match status" value="1"/>
</dbReference>
<dbReference type="NCBIfam" id="TIGR01509">
    <property type="entry name" value="HAD-SF-IA-v3"/>
    <property type="match status" value="1"/>
</dbReference>
<evidence type="ECO:0000313" key="11">
    <source>
        <dbReference type="EMBL" id="KAK2163982.1"/>
    </source>
</evidence>
<dbReference type="GO" id="GO:0016627">
    <property type="term" value="F:oxidoreductase activity, acting on the CH-CH group of donors"/>
    <property type="evidence" value="ECO:0007669"/>
    <property type="project" value="InterPro"/>
</dbReference>
<evidence type="ECO:0000256" key="6">
    <source>
        <dbReference type="ARBA" id="ARBA00023002"/>
    </source>
</evidence>
<evidence type="ECO:0000313" key="12">
    <source>
        <dbReference type="Proteomes" id="UP001208570"/>
    </source>
</evidence>
<dbReference type="InterPro" id="IPR011945">
    <property type="entry name" value="HAD-SF_ppase_IA/epoxid_hydro_N"/>
</dbReference>
<evidence type="ECO:0000259" key="7">
    <source>
        <dbReference type="Pfam" id="PF00441"/>
    </source>
</evidence>
<feature type="domain" description="Aminoglycoside phosphotransferase" evidence="8">
    <location>
        <begin position="288"/>
        <end position="500"/>
    </location>
</feature>
<dbReference type="NCBIfam" id="TIGR02247">
    <property type="entry name" value="HAD-1A3-hyp"/>
    <property type="match status" value="1"/>
</dbReference>
<dbReference type="SUPFAM" id="SSF56112">
    <property type="entry name" value="Protein kinase-like (PK-like)"/>
    <property type="match status" value="1"/>
</dbReference>
<dbReference type="PANTHER" id="PTHR47829">
    <property type="entry name" value="HYDROLASE, PUTATIVE (AFU_ORTHOLOGUE AFUA_1G12880)-RELATED"/>
    <property type="match status" value="1"/>
</dbReference>
<dbReference type="AlphaFoldDB" id="A0AAD9K3C1"/>
<dbReference type="Pfam" id="PF02771">
    <property type="entry name" value="Acyl-CoA_dh_N"/>
    <property type="match status" value="1"/>
</dbReference>
<dbReference type="Pfam" id="PF02770">
    <property type="entry name" value="Acyl-CoA_dh_M"/>
    <property type="match status" value="1"/>
</dbReference>
<dbReference type="InterPro" id="IPR037069">
    <property type="entry name" value="AcylCoA_DH/ox_N_sf"/>
</dbReference>
<dbReference type="SFLD" id="SFLDS00003">
    <property type="entry name" value="Haloacid_Dehalogenase"/>
    <property type="match status" value="1"/>
</dbReference>
<dbReference type="SUPFAM" id="SSF47203">
    <property type="entry name" value="Acyl-CoA dehydrogenase C-terminal domain-like"/>
    <property type="match status" value="1"/>
</dbReference>